<proteinExistence type="predicted"/>
<gene>
    <name evidence="1" type="ORF">FA13DRAFT_1729453</name>
</gene>
<sequence>MTQAHPGTHGDLLLRRVKIGDPIARFRRLETRIGVASSCARSPAGEVFVGPTPFLDCGADEGMAQRGELICVKHRHHIFDVLRVRTIDFHGTNPIGNWAFAGFEREETLQHAWHLSLSSSYGGILALRVRYMIDFEG</sequence>
<comment type="caution">
    <text evidence="1">The sequence shown here is derived from an EMBL/GenBank/DDBJ whole genome shotgun (WGS) entry which is preliminary data.</text>
</comment>
<keyword evidence="2" id="KW-1185">Reference proteome</keyword>
<dbReference type="AlphaFoldDB" id="A0A4Y7TKT2"/>
<evidence type="ECO:0000313" key="1">
    <source>
        <dbReference type="EMBL" id="TEB34793.1"/>
    </source>
</evidence>
<name>A0A4Y7TKT2_COPMI</name>
<protein>
    <submittedName>
        <fullName evidence="1">Uncharacterized protein</fullName>
    </submittedName>
</protein>
<accession>A0A4Y7TKT2</accession>
<evidence type="ECO:0000313" key="2">
    <source>
        <dbReference type="Proteomes" id="UP000298030"/>
    </source>
</evidence>
<organism evidence="1 2">
    <name type="scientific">Coprinellus micaceus</name>
    <name type="common">Glistening ink-cap mushroom</name>
    <name type="synonym">Coprinus micaceus</name>
    <dbReference type="NCBI Taxonomy" id="71717"/>
    <lineage>
        <taxon>Eukaryota</taxon>
        <taxon>Fungi</taxon>
        <taxon>Dikarya</taxon>
        <taxon>Basidiomycota</taxon>
        <taxon>Agaricomycotina</taxon>
        <taxon>Agaricomycetes</taxon>
        <taxon>Agaricomycetidae</taxon>
        <taxon>Agaricales</taxon>
        <taxon>Agaricineae</taxon>
        <taxon>Psathyrellaceae</taxon>
        <taxon>Coprinellus</taxon>
    </lineage>
</organism>
<dbReference type="EMBL" id="QPFP01000009">
    <property type="protein sequence ID" value="TEB34793.1"/>
    <property type="molecule type" value="Genomic_DNA"/>
</dbReference>
<dbReference type="Proteomes" id="UP000298030">
    <property type="component" value="Unassembled WGS sequence"/>
</dbReference>
<reference evidence="1 2" key="1">
    <citation type="journal article" date="2019" name="Nat. Ecol. Evol.">
        <title>Megaphylogeny resolves global patterns of mushroom evolution.</title>
        <authorList>
            <person name="Varga T."/>
            <person name="Krizsan K."/>
            <person name="Foldi C."/>
            <person name="Dima B."/>
            <person name="Sanchez-Garcia M."/>
            <person name="Sanchez-Ramirez S."/>
            <person name="Szollosi G.J."/>
            <person name="Szarkandi J.G."/>
            <person name="Papp V."/>
            <person name="Albert L."/>
            <person name="Andreopoulos W."/>
            <person name="Angelini C."/>
            <person name="Antonin V."/>
            <person name="Barry K.W."/>
            <person name="Bougher N.L."/>
            <person name="Buchanan P."/>
            <person name="Buyck B."/>
            <person name="Bense V."/>
            <person name="Catcheside P."/>
            <person name="Chovatia M."/>
            <person name="Cooper J."/>
            <person name="Damon W."/>
            <person name="Desjardin D."/>
            <person name="Finy P."/>
            <person name="Geml J."/>
            <person name="Haridas S."/>
            <person name="Hughes K."/>
            <person name="Justo A."/>
            <person name="Karasinski D."/>
            <person name="Kautmanova I."/>
            <person name="Kiss B."/>
            <person name="Kocsube S."/>
            <person name="Kotiranta H."/>
            <person name="LaButti K.M."/>
            <person name="Lechner B.E."/>
            <person name="Liimatainen K."/>
            <person name="Lipzen A."/>
            <person name="Lukacs Z."/>
            <person name="Mihaltcheva S."/>
            <person name="Morgado L.N."/>
            <person name="Niskanen T."/>
            <person name="Noordeloos M.E."/>
            <person name="Ohm R.A."/>
            <person name="Ortiz-Santana B."/>
            <person name="Ovrebo C."/>
            <person name="Racz N."/>
            <person name="Riley R."/>
            <person name="Savchenko A."/>
            <person name="Shiryaev A."/>
            <person name="Soop K."/>
            <person name="Spirin V."/>
            <person name="Szebenyi C."/>
            <person name="Tomsovsky M."/>
            <person name="Tulloss R.E."/>
            <person name="Uehling J."/>
            <person name="Grigoriev I.V."/>
            <person name="Vagvolgyi C."/>
            <person name="Papp T."/>
            <person name="Martin F.M."/>
            <person name="Miettinen O."/>
            <person name="Hibbett D.S."/>
            <person name="Nagy L.G."/>
        </authorList>
    </citation>
    <scope>NUCLEOTIDE SEQUENCE [LARGE SCALE GENOMIC DNA]</scope>
    <source>
        <strain evidence="1 2">FP101781</strain>
    </source>
</reference>